<reference evidence="5 6" key="1">
    <citation type="journal article" date="2023" name="bioRxiv">
        <title>Genome report: Whole genome sequence and annotation of Penstemon davidsonii.</title>
        <authorList>
            <person name="Ostevik K.L."/>
            <person name="Alabady M."/>
            <person name="Zhang M."/>
            <person name="Rausher M.D."/>
        </authorList>
    </citation>
    <scope>NUCLEOTIDE SEQUENCE [LARGE SCALE GENOMIC DNA]</scope>
    <source>
        <strain evidence="5">DNT005</strain>
        <tissue evidence="5">Whole leaf</tissue>
    </source>
</reference>
<feature type="domain" description="Glycoside hydrolase family 3 C-terminal" evidence="4">
    <location>
        <begin position="32"/>
        <end position="142"/>
    </location>
</feature>
<dbReference type="EMBL" id="JAYDYQ010001087">
    <property type="protein sequence ID" value="KAK4491596.1"/>
    <property type="molecule type" value="Genomic_DNA"/>
</dbReference>
<organism evidence="5 6">
    <name type="scientific">Penstemon davidsonii</name>
    <dbReference type="NCBI Taxonomy" id="160366"/>
    <lineage>
        <taxon>Eukaryota</taxon>
        <taxon>Viridiplantae</taxon>
        <taxon>Streptophyta</taxon>
        <taxon>Embryophyta</taxon>
        <taxon>Tracheophyta</taxon>
        <taxon>Spermatophyta</taxon>
        <taxon>Magnoliopsida</taxon>
        <taxon>eudicotyledons</taxon>
        <taxon>Gunneridae</taxon>
        <taxon>Pentapetalae</taxon>
        <taxon>asterids</taxon>
        <taxon>lamiids</taxon>
        <taxon>Lamiales</taxon>
        <taxon>Plantaginaceae</taxon>
        <taxon>Cheloneae</taxon>
        <taxon>Penstemon</taxon>
    </lineage>
</organism>
<comment type="caution">
    <text evidence="5">The sequence shown here is derived from an EMBL/GenBank/DDBJ whole genome shotgun (WGS) entry which is preliminary data.</text>
</comment>
<keyword evidence="6" id="KW-1185">Reference proteome</keyword>
<feature type="region of interest" description="Disordered" evidence="3">
    <location>
        <begin position="163"/>
        <end position="279"/>
    </location>
</feature>
<dbReference type="Gene3D" id="3.40.50.1700">
    <property type="entry name" value="Glycoside hydrolase family 3 C-terminal domain"/>
    <property type="match status" value="1"/>
</dbReference>
<dbReference type="PANTHER" id="PTHR42721">
    <property type="entry name" value="SUGAR HYDROLASE-RELATED"/>
    <property type="match status" value="1"/>
</dbReference>
<evidence type="ECO:0000256" key="3">
    <source>
        <dbReference type="SAM" id="MobiDB-lite"/>
    </source>
</evidence>
<evidence type="ECO:0000256" key="1">
    <source>
        <dbReference type="ARBA" id="ARBA00022801"/>
    </source>
</evidence>
<evidence type="ECO:0000256" key="2">
    <source>
        <dbReference type="ARBA" id="ARBA00023295"/>
    </source>
</evidence>
<dbReference type="SUPFAM" id="SSF52279">
    <property type="entry name" value="Beta-D-glucan exohydrolase, C-terminal domain"/>
    <property type="match status" value="1"/>
</dbReference>
<dbReference type="InterPro" id="IPR002772">
    <property type="entry name" value="Glyco_hydro_3_C"/>
</dbReference>
<gene>
    <name evidence="5" type="ORF">RD792_002350</name>
</gene>
<dbReference type="PANTHER" id="PTHR42721:SF11">
    <property type="entry name" value="BETA-D-XYLOSIDASE 5-RELATED"/>
    <property type="match status" value="1"/>
</dbReference>
<sequence>MPIYICFSKYGEVIYEVGCGETICKNECLIYPAVKAAKKADATILVVGLDLSIEAESLDRVDLLLPGFQTQLINQVASESKGPVILVIMSAGVDIGFARDNPNIRAIIWAGYSGQEGARAIADVVFGKYNPGGRLPLTWHENGYVEMLPMTSMRLRPVDNLVSRPSTLSDQGGRVGKAYDRGKGSKGHYGTAGKAGGLAGRESYHPGRGPGKTGTITGVGRASGQDVTRRVTQGRPRGGPRYFEVPNKALEVPGDSRRLHTSPGRSGRLRRGPEEAGRD</sequence>
<proteinExistence type="predicted"/>
<keyword evidence="2" id="KW-0326">Glycosidase</keyword>
<evidence type="ECO:0000313" key="6">
    <source>
        <dbReference type="Proteomes" id="UP001291926"/>
    </source>
</evidence>
<keyword evidence="1" id="KW-0378">Hydrolase</keyword>
<dbReference type="InterPro" id="IPR044993">
    <property type="entry name" value="BXL"/>
</dbReference>
<dbReference type="Proteomes" id="UP001291926">
    <property type="component" value="Unassembled WGS sequence"/>
</dbReference>
<accession>A0ABR0DQV8</accession>
<dbReference type="InterPro" id="IPR036881">
    <property type="entry name" value="Glyco_hydro_3_C_sf"/>
</dbReference>
<evidence type="ECO:0000313" key="5">
    <source>
        <dbReference type="EMBL" id="KAK4491596.1"/>
    </source>
</evidence>
<name>A0ABR0DQV8_9LAMI</name>
<protein>
    <recommendedName>
        <fullName evidence="4">Glycoside hydrolase family 3 C-terminal domain-containing protein</fullName>
    </recommendedName>
</protein>
<evidence type="ECO:0000259" key="4">
    <source>
        <dbReference type="Pfam" id="PF01915"/>
    </source>
</evidence>
<dbReference type="Pfam" id="PF01915">
    <property type="entry name" value="Glyco_hydro_3_C"/>
    <property type="match status" value="1"/>
</dbReference>